<reference evidence="6" key="1">
    <citation type="journal article" date="2019" name="Int. J. Syst. Evol. Microbiol.">
        <title>The Global Catalogue of Microorganisms (GCM) 10K type strain sequencing project: providing services to taxonomists for standard genome sequencing and annotation.</title>
        <authorList>
            <consortium name="The Broad Institute Genomics Platform"/>
            <consortium name="The Broad Institute Genome Sequencing Center for Infectious Disease"/>
            <person name="Wu L."/>
            <person name="Ma J."/>
        </authorList>
    </citation>
    <scope>NUCLEOTIDE SEQUENCE [LARGE SCALE GENOMIC DNA]</scope>
    <source>
        <strain evidence="6">JCM 12165</strain>
    </source>
</reference>
<evidence type="ECO:0000259" key="4">
    <source>
        <dbReference type="Pfam" id="PF13559"/>
    </source>
</evidence>
<evidence type="ECO:0000313" key="5">
    <source>
        <dbReference type="EMBL" id="MFC4736291.1"/>
    </source>
</evidence>
<organism evidence="5 6">
    <name type="scientific">Bacillus daqingensis</name>
    <dbReference type="NCBI Taxonomy" id="872396"/>
    <lineage>
        <taxon>Bacteria</taxon>
        <taxon>Bacillati</taxon>
        <taxon>Bacillota</taxon>
        <taxon>Bacilli</taxon>
        <taxon>Bacillales</taxon>
        <taxon>Bacillaceae</taxon>
        <taxon>Bacillus</taxon>
    </lineage>
</organism>
<feature type="chain" id="PRO_5045653058" evidence="3">
    <location>
        <begin position="17"/>
        <end position="308"/>
    </location>
</feature>
<accession>A0ABV9NVL5</accession>
<feature type="region of interest" description="Disordered" evidence="1">
    <location>
        <begin position="145"/>
        <end position="164"/>
    </location>
</feature>
<protein>
    <submittedName>
        <fullName evidence="5">DUF4129 domain-containing protein</fullName>
    </submittedName>
</protein>
<gene>
    <name evidence="5" type="ORF">ACFO4L_06805</name>
</gene>
<feature type="transmembrane region" description="Helical" evidence="2">
    <location>
        <begin position="170"/>
        <end position="191"/>
    </location>
</feature>
<proteinExistence type="predicted"/>
<comment type="caution">
    <text evidence="5">The sequence shown here is derived from an EMBL/GenBank/DDBJ whole genome shotgun (WGS) entry which is preliminary data.</text>
</comment>
<evidence type="ECO:0000256" key="3">
    <source>
        <dbReference type="SAM" id="SignalP"/>
    </source>
</evidence>
<keyword evidence="2" id="KW-1133">Transmembrane helix</keyword>
<dbReference type="Pfam" id="PF13559">
    <property type="entry name" value="DUF4129"/>
    <property type="match status" value="1"/>
</dbReference>
<dbReference type="EMBL" id="JBHSGK010000005">
    <property type="protein sequence ID" value="MFC4736291.1"/>
    <property type="molecule type" value="Genomic_DNA"/>
</dbReference>
<feature type="transmembrane region" description="Helical" evidence="2">
    <location>
        <begin position="51"/>
        <end position="84"/>
    </location>
</feature>
<evidence type="ECO:0000256" key="1">
    <source>
        <dbReference type="SAM" id="MobiDB-lite"/>
    </source>
</evidence>
<dbReference type="Proteomes" id="UP001595896">
    <property type="component" value="Unassembled WGS sequence"/>
</dbReference>
<evidence type="ECO:0000313" key="6">
    <source>
        <dbReference type="Proteomes" id="UP001595896"/>
    </source>
</evidence>
<sequence length="308" mass="33231">MRFVYGALLFAWSATAAFSLSPPVAAGLIILLAGTILPLIKQNTPPFGKQAVLLLLGWTFVLYLVAGWLSFAISGLFLLLALIAIKAPLHAAVVSMAASLVAAAGLIALFASIPLLAQPVGYVAERAAAPFAALVDVLPERVQEQLPDDQQNTAPDESEAEPLPQEGGSVIGFTAFVIGLLTALGLLLLFVKRRWIRESSSAPAAEPERREPAVPAPVQAPLSANTYRRQYRKLEAALAENGWERPASEPPLLWAKQLPSHLHAMQEAALMYEKVRYSSATLTKKEAALFRKAVTEVKQAMQDETRFT</sequence>
<keyword evidence="3" id="KW-0732">Signal</keyword>
<feature type="transmembrane region" description="Helical" evidence="2">
    <location>
        <begin position="91"/>
        <end position="113"/>
    </location>
</feature>
<feature type="domain" description="Protein-glutamine gamma-glutamyltransferase-like C-terminal" evidence="4">
    <location>
        <begin position="231"/>
        <end position="294"/>
    </location>
</feature>
<keyword evidence="2" id="KW-0812">Transmembrane</keyword>
<evidence type="ECO:0000256" key="2">
    <source>
        <dbReference type="SAM" id="Phobius"/>
    </source>
</evidence>
<dbReference type="RefSeq" id="WP_377908941.1">
    <property type="nucleotide sequence ID" value="NZ_JBHSGK010000005.1"/>
</dbReference>
<name>A0ABV9NVL5_9BACI</name>
<keyword evidence="2" id="KW-0472">Membrane</keyword>
<feature type="signal peptide" evidence="3">
    <location>
        <begin position="1"/>
        <end position="16"/>
    </location>
</feature>
<keyword evidence="6" id="KW-1185">Reference proteome</keyword>
<dbReference type="InterPro" id="IPR025403">
    <property type="entry name" value="TgpA-like_C"/>
</dbReference>